<dbReference type="KEGG" id="whr:OG579_13765"/>
<evidence type="ECO:0000256" key="1">
    <source>
        <dbReference type="SAM" id="MobiDB-lite"/>
    </source>
</evidence>
<dbReference type="AlphaFoldDB" id="A0AAU4JYF5"/>
<organism evidence="2 3">
    <name type="scientific">Williamsia herbipolensis</name>
    <dbReference type="NCBI Taxonomy" id="1603258"/>
    <lineage>
        <taxon>Bacteria</taxon>
        <taxon>Bacillati</taxon>
        <taxon>Actinomycetota</taxon>
        <taxon>Actinomycetes</taxon>
        <taxon>Mycobacteriales</taxon>
        <taxon>Nocardiaceae</taxon>
        <taxon>Williamsia</taxon>
    </lineage>
</organism>
<accession>A0AAU4JYF5</accession>
<dbReference type="RefSeq" id="WP_328856380.1">
    <property type="nucleotide sequence ID" value="NZ_CP108021.1"/>
</dbReference>
<feature type="region of interest" description="Disordered" evidence="1">
    <location>
        <begin position="1"/>
        <end position="39"/>
    </location>
</feature>
<proteinExistence type="predicted"/>
<sequence>MIGENNTPSAGTEPAPADKSEPAGSEPDAAEPQTADAGAWAPAVGVDVIVHPGSDRAVPGVVVHDFGDFRAHAVTANDTTISEPARRWAVQTVEGALVFADTDQLVPPDAE</sequence>
<keyword evidence="3" id="KW-1185">Reference proteome</keyword>
<evidence type="ECO:0000313" key="2">
    <source>
        <dbReference type="EMBL" id="WUM18796.1"/>
    </source>
</evidence>
<feature type="compositionally biased region" description="Polar residues" evidence="1">
    <location>
        <begin position="1"/>
        <end position="10"/>
    </location>
</feature>
<name>A0AAU4JYF5_9NOCA</name>
<gene>
    <name evidence="2" type="ORF">OG579_13765</name>
</gene>
<dbReference type="Proteomes" id="UP001432128">
    <property type="component" value="Chromosome"/>
</dbReference>
<protein>
    <submittedName>
        <fullName evidence="2">Uncharacterized protein</fullName>
    </submittedName>
</protein>
<evidence type="ECO:0000313" key="3">
    <source>
        <dbReference type="Proteomes" id="UP001432128"/>
    </source>
</evidence>
<reference evidence="2 3" key="1">
    <citation type="submission" date="2022-10" db="EMBL/GenBank/DDBJ databases">
        <title>The complete genomes of actinobacterial strains from the NBC collection.</title>
        <authorList>
            <person name="Joergensen T.S."/>
            <person name="Alvarez Arevalo M."/>
            <person name="Sterndorff E.B."/>
            <person name="Faurdal D."/>
            <person name="Vuksanovic O."/>
            <person name="Mourched A.-S."/>
            <person name="Charusanti P."/>
            <person name="Shaw S."/>
            <person name="Blin K."/>
            <person name="Weber T."/>
        </authorList>
    </citation>
    <scope>NUCLEOTIDE SEQUENCE [LARGE SCALE GENOMIC DNA]</scope>
    <source>
        <strain evidence="2 3">NBC_00319</strain>
    </source>
</reference>
<dbReference type="EMBL" id="CP108021">
    <property type="protein sequence ID" value="WUM18796.1"/>
    <property type="molecule type" value="Genomic_DNA"/>
</dbReference>